<dbReference type="AlphaFoldDB" id="A0AAV4XW98"/>
<accession>A0AAV4XW98</accession>
<evidence type="ECO:0000313" key="2">
    <source>
        <dbReference type="Proteomes" id="UP001054945"/>
    </source>
</evidence>
<gene>
    <name evidence="1" type="ORF">CEXT_558811</name>
</gene>
<proteinExistence type="predicted"/>
<protein>
    <submittedName>
        <fullName evidence="1">Uncharacterized protein</fullName>
    </submittedName>
</protein>
<sequence>PKGICTHCETNEFNDSSQKVREFSKHYYYSENRSFDGQKTRGKPLREISRGHRFRFVPLNPASGFNAKGKIFGSAGHLEDPGDEYPCKRLRWLIVTFAASSLEKCVHDSNLRTVIKSTTI</sequence>
<name>A0AAV4XW98_CAEEX</name>
<reference evidence="1 2" key="1">
    <citation type="submission" date="2021-06" db="EMBL/GenBank/DDBJ databases">
        <title>Caerostris extrusa draft genome.</title>
        <authorList>
            <person name="Kono N."/>
            <person name="Arakawa K."/>
        </authorList>
    </citation>
    <scope>NUCLEOTIDE SEQUENCE [LARGE SCALE GENOMIC DNA]</scope>
</reference>
<organism evidence="1 2">
    <name type="scientific">Caerostris extrusa</name>
    <name type="common">Bark spider</name>
    <name type="synonym">Caerostris bankana</name>
    <dbReference type="NCBI Taxonomy" id="172846"/>
    <lineage>
        <taxon>Eukaryota</taxon>
        <taxon>Metazoa</taxon>
        <taxon>Ecdysozoa</taxon>
        <taxon>Arthropoda</taxon>
        <taxon>Chelicerata</taxon>
        <taxon>Arachnida</taxon>
        <taxon>Araneae</taxon>
        <taxon>Araneomorphae</taxon>
        <taxon>Entelegynae</taxon>
        <taxon>Araneoidea</taxon>
        <taxon>Araneidae</taxon>
        <taxon>Caerostris</taxon>
    </lineage>
</organism>
<dbReference type="Proteomes" id="UP001054945">
    <property type="component" value="Unassembled WGS sequence"/>
</dbReference>
<comment type="caution">
    <text evidence="1">The sequence shown here is derived from an EMBL/GenBank/DDBJ whole genome shotgun (WGS) entry which is preliminary data.</text>
</comment>
<keyword evidence="2" id="KW-1185">Reference proteome</keyword>
<evidence type="ECO:0000313" key="1">
    <source>
        <dbReference type="EMBL" id="GIY98175.1"/>
    </source>
</evidence>
<dbReference type="EMBL" id="BPLR01000893">
    <property type="protein sequence ID" value="GIY98175.1"/>
    <property type="molecule type" value="Genomic_DNA"/>
</dbReference>
<feature type="non-terminal residue" evidence="1">
    <location>
        <position position="1"/>
    </location>
</feature>